<proteinExistence type="predicted"/>
<organism evidence="1 2">
    <name type="scientific">Intoshia linei</name>
    <dbReference type="NCBI Taxonomy" id="1819745"/>
    <lineage>
        <taxon>Eukaryota</taxon>
        <taxon>Metazoa</taxon>
        <taxon>Spiralia</taxon>
        <taxon>Lophotrochozoa</taxon>
        <taxon>Mesozoa</taxon>
        <taxon>Orthonectida</taxon>
        <taxon>Rhopaluridae</taxon>
        <taxon>Intoshia</taxon>
    </lineage>
</organism>
<evidence type="ECO:0000313" key="1">
    <source>
        <dbReference type="EMBL" id="OAF66858.1"/>
    </source>
</evidence>
<dbReference type="AlphaFoldDB" id="A0A177AXY7"/>
<reference evidence="1 2" key="1">
    <citation type="submission" date="2016-04" db="EMBL/GenBank/DDBJ databases">
        <title>The genome of Intoshia linei affirms orthonectids as highly simplified spiralians.</title>
        <authorList>
            <person name="Mikhailov K.V."/>
            <person name="Slusarev G.S."/>
            <person name="Nikitin M.A."/>
            <person name="Logacheva M.D."/>
            <person name="Penin A."/>
            <person name="Aleoshin V."/>
            <person name="Panchin Y.V."/>
        </authorList>
    </citation>
    <scope>NUCLEOTIDE SEQUENCE [LARGE SCALE GENOMIC DNA]</scope>
    <source>
        <strain evidence="1">Intl2013</strain>
        <tissue evidence="1">Whole animal</tissue>
    </source>
</reference>
<protein>
    <submittedName>
        <fullName evidence="1">Uncharacterized protein</fullName>
    </submittedName>
</protein>
<name>A0A177AXY7_9BILA</name>
<dbReference type="EMBL" id="LWCA01000809">
    <property type="protein sequence ID" value="OAF66858.1"/>
    <property type="molecule type" value="Genomic_DNA"/>
</dbReference>
<dbReference type="Proteomes" id="UP000078046">
    <property type="component" value="Unassembled WGS sequence"/>
</dbReference>
<accession>A0A177AXY7</accession>
<sequence length="163" mass="19179">MSTKKDTSITVYNAVFKEYNCFEDNDDFWDAFFNLKIKISAITPILKYHFENMKNQNNNINVVIGILKNYIRILSDRDNFTDTQLENVQKLTILLINESIKSDVVYLFIILDRLKNLKKFEKFLETILQVILYTQSESLKDLTLSVLLNIVSGRDSQSFLNYR</sequence>
<evidence type="ECO:0000313" key="2">
    <source>
        <dbReference type="Proteomes" id="UP000078046"/>
    </source>
</evidence>
<comment type="caution">
    <text evidence="1">The sequence shown here is derived from an EMBL/GenBank/DDBJ whole genome shotgun (WGS) entry which is preliminary data.</text>
</comment>
<keyword evidence="2" id="KW-1185">Reference proteome</keyword>
<gene>
    <name evidence="1" type="ORF">A3Q56_05420</name>
</gene>